<dbReference type="InterPro" id="IPR013107">
    <property type="entry name" value="Acyl-CoA_DH_C"/>
</dbReference>
<evidence type="ECO:0000259" key="2">
    <source>
        <dbReference type="Pfam" id="PF08028"/>
    </source>
</evidence>
<evidence type="ECO:0000256" key="1">
    <source>
        <dbReference type="ARBA" id="ARBA00023002"/>
    </source>
</evidence>
<dbReference type="GO" id="GO:0016627">
    <property type="term" value="F:oxidoreductase activity, acting on the CH-CH group of donors"/>
    <property type="evidence" value="ECO:0007669"/>
    <property type="project" value="InterPro"/>
</dbReference>
<proteinExistence type="predicted"/>
<comment type="caution">
    <text evidence="3">The sequence shown here is derived from an EMBL/GenBank/DDBJ whole genome shotgun (WGS) entry which is preliminary data.</text>
</comment>
<dbReference type="InterPro" id="IPR036250">
    <property type="entry name" value="AcylCo_DH-like_C"/>
</dbReference>
<dbReference type="Gene3D" id="2.40.110.10">
    <property type="entry name" value="Butyryl-CoA Dehydrogenase, subunit A, domain 2"/>
    <property type="match status" value="1"/>
</dbReference>
<dbReference type="InterPro" id="IPR046373">
    <property type="entry name" value="Acyl-CoA_Oxase/DH_mid-dom_sf"/>
</dbReference>
<dbReference type="Proteomes" id="UP000253209">
    <property type="component" value="Unassembled WGS sequence"/>
</dbReference>
<dbReference type="Gene3D" id="1.10.540.10">
    <property type="entry name" value="Acyl-CoA dehydrogenase/oxidase, N-terminal domain"/>
    <property type="match status" value="1"/>
</dbReference>
<dbReference type="Pfam" id="PF08028">
    <property type="entry name" value="Acyl-CoA_dh_2"/>
    <property type="match status" value="1"/>
</dbReference>
<dbReference type="AlphaFoldDB" id="A0A367GRE8"/>
<dbReference type="GO" id="GO:0050660">
    <property type="term" value="F:flavin adenine dinucleotide binding"/>
    <property type="evidence" value="ECO:0007669"/>
    <property type="project" value="InterPro"/>
</dbReference>
<protein>
    <submittedName>
        <fullName evidence="3">Acyl-CoA dehydrogenase</fullName>
    </submittedName>
</protein>
<keyword evidence="1" id="KW-0560">Oxidoreductase</keyword>
<dbReference type="Gene3D" id="1.20.140.10">
    <property type="entry name" value="Butyryl-CoA Dehydrogenase, subunit A, domain 3"/>
    <property type="match status" value="1"/>
</dbReference>
<dbReference type="PIRSF" id="PIRSF016578">
    <property type="entry name" value="HsaA"/>
    <property type="match status" value="1"/>
</dbReference>
<organism evidence="3 4">
    <name type="scientific">Mucilaginibacter hurinus</name>
    <dbReference type="NCBI Taxonomy" id="2201324"/>
    <lineage>
        <taxon>Bacteria</taxon>
        <taxon>Pseudomonadati</taxon>
        <taxon>Bacteroidota</taxon>
        <taxon>Sphingobacteriia</taxon>
        <taxon>Sphingobacteriales</taxon>
        <taxon>Sphingobacteriaceae</taxon>
        <taxon>Mucilaginibacter</taxon>
    </lineage>
</organism>
<dbReference type="InterPro" id="IPR009100">
    <property type="entry name" value="AcylCoA_DH/oxidase_NM_dom_sf"/>
</dbReference>
<dbReference type="RefSeq" id="WP_114004580.1">
    <property type="nucleotide sequence ID" value="NZ_QGDC01000003.1"/>
</dbReference>
<dbReference type="OrthoDB" id="1170793at2"/>
<evidence type="ECO:0000313" key="3">
    <source>
        <dbReference type="EMBL" id="RCH55665.1"/>
    </source>
</evidence>
<feature type="domain" description="Acyl-CoA dehydrogenase C-terminal" evidence="2">
    <location>
        <begin position="232"/>
        <end position="361"/>
    </location>
</feature>
<name>A0A367GRE8_9SPHI</name>
<gene>
    <name evidence="3" type="ORF">DJ568_07195</name>
</gene>
<evidence type="ECO:0000313" key="4">
    <source>
        <dbReference type="Proteomes" id="UP000253209"/>
    </source>
</evidence>
<keyword evidence="4" id="KW-1185">Reference proteome</keyword>
<dbReference type="SUPFAM" id="SSF47203">
    <property type="entry name" value="Acyl-CoA dehydrogenase C-terminal domain-like"/>
    <property type="match status" value="1"/>
</dbReference>
<reference evidence="3 4" key="1">
    <citation type="submission" date="2018-05" db="EMBL/GenBank/DDBJ databases">
        <title>Mucilaginibacter hurinus sp. nov., isolated from briquette warehouse soil.</title>
        <authorList>
            <person name="Choi L."/>
        </authorList>
    </citation>
    <scope>NUCLEOTIDE SEQUENCE [LARGE SCALE GENOMIC DNA]</scope>
    <source>
        <strain evidence="3 4">ZR32</strain>
    </source>
</reference>
<dbReference type="InterPro" id="IPR037069">
    <property type="entry name" value="AcylCoA_DH/ox_N_sf"/>
</dbReference>
<sequence length="365" mass="40367">MEHPSIYLEPDWVNTIRTHAPDSERRGILGNEQLALIYEQKWFKFLVPEAYSGLQIPLPRQVRLEEGLAWANGSFGWVVTLCSGAGWFGGFMEAEFASKIFNDAKLCLAGSGAATGAAVITGNGYVINGEWNYASGVHHATHITANCIIKQGDKTVLTNEGSPLILPFIVDRKDVSVIPAWKFVGMMGTGSDAYQIKNLAVDKEHCFNINPKFPVVDAPLYHYPFLQLAEVTLAANLSGMAVHFTDLCSSIFAERIQRSATSMLQKDKLTDILNEVETRIANARTHFYTVVDRSWQVVIDKSTLSEEAAHEVSVASRNLAKVSRESVDTLYPYCGLMAANPETELNQVWRDIHTAGQHSLLTFDA</sequence>
<accession>A0A367GRE8</accession>
<dbReference type="EMBL" id="QGDC01000003">
    <property type="protein sequence ID" value="RCH55665.1"/>
    <property type="molecule type" value="Genomic_DNA"/>
</dbReference>
<dbReference type="SUPFAM" id="SSF56645">
    <property type="entry name" value="Acyl-CoA dehydrogenase NM domain-like"/>
    <property type="match status" value="1"/>
</dbReference>